<evidence type="ECO:0000313" key="1">
    <source>
        <dbReference type="EMBL" id="SVB18562.1"/>
    </source>
</evidence>
<gene>
    <name evidence="1" type="ORF">METZ01_LOCUS171416</name>
</gene>
<accession>A0A382BYF9</accession>
<sequence>PRAPMEQLARGIVRVLWSKAQFPPAPHLREGSHGRSRRFRYGHLGFARPSGCSHGAGISGQGLLYQALRRLLLLHLAGTAQV</sequence>
<name>A0A382BYF9_9ZZZZ</name>
<protein>
    <submittedName>
        <fullName evidence="1">Uncharacterized protein</fullName>
    </submittedName>
</protein>
<dbReference type="EMBL" id="UINC01031855">
    <property type="protein sequence ID" value="SVB18562.1"/>
    <property type="molecule type" value="Genomic_DNA"/>
</dbReference>
<organism evidence="1">
    <name type="scientific">marine metagenome</name>
    <dbReference type="NCBI Taxonomy" id="408172"/>
    <lineage>
        <taxon>unclassified sequences</taxon>
        <taxon>metagenomes</taxon>
        <taxon>ecological metagenomes</taxon>
    </lineage>
</organism>
<feature type="non-terminal residue" evidence="1">
    <location>
        <position position="1"/>
    </location>
</feature>
<reference evidence="1" key="1">
    <citation type="submission" date="2018-05" db="EMBL/GenBank/DDBJ databases">
        <authorList>
            <person name="Lanie J.A."/>
            <person name="Ng W.-L."/>
            <person name="Kazmierczak K.M."/>
            <person name="Andrzejewski T.M."/>
            <person name="Davidsen T.M."/>
            <person name="Wayne K.J."/>
            <person name="Tettelin H."/>
            <person name="Glass J.I."/>
            <person name="Rusch D."/>
            <person name="Podicherti R."/>
            <person name="Tsui H.-C.T."/>
            <person name="Winkler M.E."/>
        </authorList>
    </citation>
    <scope>NUCLEOTIDE SEQUENCE</scope>
</reference>
<feature type="non-terminal residue" evidence="1">
    <location>
        <position position="82"/>
    </location>
</feature>
<dbReference type="AlphaFoldDB" id="A0A382BYF9"/>
<proteinExistence type="predicted"/>